<protein>
    <submittedName>
        <fullName evidence="2">Uncharacterized protein</fullName>
    </submittedName>
</protein>
<evidence type="ECO:0000313" key="2">
    <source>
        <dbReference type="EMBL" id="CAG6767342.1"/>
    </source>
</evidence>
<dbReference type="AlphaFoldDB" id="A0A8D9ALG0"/>
<proteinExistence type="predicted"/>
<feature type="transmembrane region" description="Helical" evidence="1">
    <location>
        <begin position="117"/>
        <end position="144"/>
    </location>
</feature>
<reference evidence="2" key="1">
    <citation type="submission" date="2021-05" db="EMBL/GenBank/DDBJ databases">
        <authorList>
            <person name="Alioto T."/>
            <person name="Alioto T."/>
            <person name="Gomez Garrido J."/>
        </authorList>
    </citation>
    <scope>NUCLEOTIDE SEQUENCE</scope>
</reference>
<keyword evidence="1" id="KW-1133">Transmembrane helix</keyword>
<dbReference type="EMBL" id="HBUF01573133">
    <property type="protein sequence ID" value="CAG6767342.1"/>
    <property type="molecule type" value="Transcribed_RNA"/>
</dbReference>
<evidence type="ECO:0000256" key="1">
    <source>
        <dbReference type="SAM" id="Phobius"/>
    </source>
</evidence>
<keyword evidence="1" id="KW-0472">Membrane</keyword>
<accession>A0A8D9ALG0</accession>
<name>A0A8D9ALG0_9HEMI</name>
<organism evidence="2">
    <name type="scientific">Cacopsylla melanoneura</name>
    <dbReference type="NCBI Taxonomy" id="428564"/>
    <lineage>
        <taxon>Eukaryota</taxon>
        <taxon>Metazoa</taxon>
        <taxon>Ecdysozoa</taxon>
        <taxon>Arthropoda</taxon>
        <taxon>Hexapoda</taxon>
        <taxon>Insecta</taxon>
        <taxon>Pterygota</taxon>
        <taxon>Neoptera</taxon>
        <taxon>Paraneoptera</taxon>
        <taxon>Hemiptera</taxon>
        <taxon>Sternorrhyncha</taxon>
        <taxon>Psylloidea</taxon>
        <taxon>Psyllidae</taxon>
        <taxon>Psyllinae</taxon>
        <taxon>Cacopsylla</taxon>
    </lineage>
</organism>
<keyword evidence="1" id="KW-0812">Transmembrane</keyword>
<sequence length="146" mass="16939">MGIINFFLQLSFYFVKIVHDNLYLPFLLLLHFVSCYSSTNSSCFPQLLSYLFSLSLSSSSSLSLSFSFSLSLPLSHTAFYEYIYVSNEEVLYQLPLFFYLSYLLPSRSLFPYLLNFLLSFFLFLSCSLSLSLSLLSSFPFFFFLNT</sequence>